<keyword evidence="2" id="KW-0614">Plasmid</keyword>
<evidence type="ECO:0000313" key="2">
    <source>
        <dbReference type="EMBL" id="ABY83495.1"/>
    </source>
</evidence>
<sequence>MVDAPSLIAENLVHVIDDTVRQGKALEASGACALVGSRVTDGEQRTAGFTTGGGRWRTPAPTARRPTPALPAAAGDRGRSRD</sequence>
<feature type="region of interest" description="Disordered" evidence="1">
    <location>
        <begin position="44"/>
        <end position="82"/>
    </location>
</feature>
<reference evidence="2" key="1">
    <citation type="journal article" date="2011" name="Acta Biochim. Biophys. Sin.">
        <title>Characterization of the multiple CRISPR loci on Streptomyces linear plasmid pSHK1.</title>
        <authorList>
            <person name="Guo P."/>
            <person name="Cheng Q."/>
            <person name="Xie P."/>
            <person name="Fan Y."/>
            <person name="Jiang W."/>
            <person name="Qin Z."/>
        </authorList>
    </citation>
    <scope>NUCLEOTIDE SEQUENCE</scope>
    <source>
        <strain evidence="2">HK1</strain>
        <plasmid evidence="2">pSHK1</plasmid>
    </source>
</reference>
<protein>
    <submittedName>
        <fullName evidence="2">Uncharacterized protein</fullName>
    </submittedName>
</protein>
<geneLocation type="plasmid" evidence="2">
    <name>pSHK1</name>
</geneLocation>
<organism evidence="2">
    <name type="scientific">Streptomyces sp. HK1</name>
    <dbReference type="NCBI Taxonomy" id="405041"/>
    <lineage>
        <taxon>Bacteria</taxon>
        <taxon>Bacillati</taxon>
        <taxon>Actinomycetota</taxon>
        <taxon>Actinomycetes</taxon>
        <taxon>Kitasatosporales</taxon>
        <taxon>Streptomycetaceae</taxon>
        <taxon>Streptomyces</taxon>
    </lineage>
</organism>
<gene>
    <name evidence="2" type="ORF">pSHK1.26</name>
</gene>
<dbReference type="EMBL" id="EU372836">
    <property type="protein sequence ID" value="ABY83495.1"/>
    <property type="molecule type" value="Genomic_DNA"/>
</dbReference>
<name>B0LU27_9ACTN</name>
<evidence type="ECO:0000256" key="1">
    <source>
        <dbReference type="SAM" id="MobiDB-lite"/>
    </source>
</evidence>
<accession>B0LU27</accession>
<proteinExistence type="predicted"/>
<dbReference type="AlphaFoldDB" id="B0LU27"/>
<feature type="compositionally biased region" description="Low complexity" evidence="1">
    <location>
        <begin position="57"/>
        <end position="74"/>
    </location>
</feature>